<dbReference type="InterPro" id="IPR015424">
    <property type="entry name" value="PyrdxlP-dep_Trfase"/>
</dbReference>
<dbReference type="SUPFAM" id="SSF53383">
    <property type="entry name" value="PLP-dependent transferases"/>
    <property type="match status" value="1"/>
</dbReference>
<evidence type="ECO:0000313" key="11">
    <source>
        <dbReference type="Proteomes" id="UP001217582"/>
    </source>
</evidence>
<dbReference type="Pfam" id="PF12825">
    <property type="entry name" value="DUF3818"/>
    <property type="match status" value="1"/>
</dbReference>
<dbReference type="Gene3D" id="3.40.640.10">
    <property type="entry name" value="Type I PLP-dependent aspartate aminotransferase-like (Major domain)"/>
    <property type="match status" value="1"/>
</dbReference>
<evidence type="ECO:0000313" key="10">
    <source>
        <dbReference type="EMBL" id="WFD15303.1"/>
    </source>
</evidence>
<feature type="domain" description="PX" evidence="8">
    <location>
        <begin position="996"/>
        <end position="1314"/>
    </location>
</feature>
<dbReference type="GO" id="GO:0016212">
    <property type="term" value="F:kynurenine-oxoglutarate transaminase activity"/>
    <property type="evidence" value="ECO:0007669"/>
    <property type="project" value="TreeGrafter"/>
</dbReference>
<dbReference type="PANTHER" id="PTHR43807:SF20">
    <property type="entry name" value="FI04487P"/>
    <property type="match status" value="1"/>
</dbReference>
<comment type="similarity">
    <text evidence="2">Belongs to the class-I pyridoxal-phosphate-dependent aminotransferase family.</text>
</comment>
<evidence type="ECO:0000256" key="3">
    <source>
        <dbReference type="ARBA" id="ARBA00022576"/>
    </source>
</evidence>
<dbReference type="CDD" id="cd00609">
    <property type="entry name" value="AAT_like"/>
    <property type="match status" value="1"/>
</dbReference>
<evidence type="ECO:0000256" key="6">
    <source>
        <dbReference type="SAM" id="MobiDB-lite"/>
    </source>
</evidence>
<feature type="region of interest" description="Disordered" evidence="6">
    <location>
        <begin position="1513"/>
        <end position="1537"/>
    </location>
</feature>
<dbReference type="InterPro" id="IPR051326">
    <property type="entry name" value="Kynurenine-oxoglutarate_AT"/>
</dbReference>
<keyword evidence="3" id="KW-0032">Aminotransferase</keyword>
<dbReference type="Pfam" id="PF12828">
    <property type="entry name" value="PXB"/>
    <property type="match status" value="1"/>
</dbReference>
<evidence type="ECO:0000259" key="8">
    <source>
        <dbReference type="Pfam" id="PF12825"/>
    </source>
</evidence>
<gene>
    <name evidence="10" type="ORF">MARU1_001319</name>
</gene>
<comment type="cofactor">
    <cofactor evidence="1">
        <name>pyridoxal 5'-phosphate</name>
        <dbReference type="ChEBI" id="CHEBI:597326"/>
    </cofactor>
</comment>
<feature type="compositionally biased region" description="Polar residues" evidence="6">
    <location>
        <begin position="553"/>
        <end position="565"/>
    </location>
</feature>
<dbReference type="Pfam" id="PF00155">
    <property type="entry name" value="Aminotran_1_2"/>
    <property type="match status" value="1"/>
</dbReference>
<evidence type="ECO:0008006" key="12">
    <source>
        <dbReference type="Google" id="ProtNLM"/>
    </source>
</evidence>
<feature type="domain" description="PX-associated" evidence="9">
    <location>
        <begin position="750"/>
        <end position="892"/>
    </location>
</feature>
<accession>A0AAJ5Z1N2</accession>
<feature type="region of interest" description="Disordered" evidence="6">
    <location>
        <begin position="652"/>
        <end position="702"/>
    </location>
</feature>
<feature type="compositionally biased region" description="Polar residues" evidence="6">
    <location>
        <begin position="1185"/>
        <end position="1194"/>
    </location>
</feature>
<dbReference type="InterPro" id="IPR015422">
    <property type="entry name" value="PyrdxlP-dep_Trfase_small"/>
</dbReference>
<dbReference type="GO" id="GO:0005739">
    <property type="term" value="C:mitochondrion"/>
    <property type="evidence" value="ECO:0007669"/>
    <property type="project" value="TreeGrafter"/>
</dbReference>
<feature type="domain" description="Aminotransferase class I/classII large" evidence="7">
    <location>
        <begin position="42"/>
        <end position="381"/>
    </location>
</feature>
<proteinExistence type="inferred from homology"/>
<feature type="region of interest" description="Disordered" evidence="6">
    <location>
        <begin position="481"/>
        <end position="603"/>
    </location>
</feature>
<organism evidence="10 11">
    <name type="scientific">Malassezia arunalokei</name>
    <dbReference type="NCBI Taxonomy" id="1514897"/>
    <lineage>
        <taxon>Eukaryota</taxon>
        <taxon>Fungi</taxon>
        <taxon>Dikarya</taxon>
        <taxon>Basidiomycota</taxon>
        <taxon>Ustilaginomycotina</taxon>
        <taxon>Malasseziomycetes</taxon>
        <taxon>Malasseziales</taxon>
        <taxon>Malasseziaceae</taxon>
        <taxon>Malassezia</taxon>
    </lineage>
</organism>
<feature type="compositionally biased region" description="Basic and acidic residues" evidence="6">
    <location>
        <begin position="681"/>
        <end position="700"/>
    </location>
</feature>
<dbReference type="InterPro" id="IPR024554">
    <property type="entry name" value="LEC1-like_C"/>
</dbReference>
<evidence type="ECO:0000256" key="4">
    <source>
        <dbReference type="ARBA" id="ARBA00022679"/>
    </source>
</evidence>
<dbReference type="Proteomes" id="UP001217582">
    <property type="component" value="Chromosome 2"/>
</dbReference>
<evidence type="ECO:0000259" key="7">
    <source>
        <dbReference type="Pfam" id="PF00155"/>
    </source>
</evidence>
<evidence type="ECO:0000256" key="5">
    <source>
        <dbReference type="ARBA" id="ARBA00022898"/>
    </source>
</evidence>
<protein>
    <recommendedName>
        <fullName evidence="12">Aminotransferase class I/classII domain-containing protein</fullName>
    </recommendedName>
</protein>
<keyword evidence="11" id="KW-1185">Reference proteome</keyword>
<feature type="region of interest" description="Disordered" evidence="6">
    <location>
        <begin position="1185"/>
        <end position="1204"/>
    </location>
</feature>
<feature type="compositionally biased region" description="Basic and acidic residues" evidence="6">
    <location>
        <begin position="501"/>
        <end position="517"/>
    </location>
</feature>
<dbReference type="EMBL" id="CP119917">
    <property type="protein sequence ID" value="WFD15303.1"/>
    <property type="molecule type" value="Genomic_DNA"/>
</dbReference>
<name>A0AAJ5Z1N2_9BASI</name>
<feature type="compositionally biased region" description="Basic and acidic residues" evidence="6">
    <location>
        <begin position="653"/>
        <end position="667"/>
    </location>
</feature>
<evidence type="ECO:0000259" key="9">
    <source>
        <dbReference type="Pfam" id="PF12828"/>
    </source>
</evidence>
<sequence>MSTVASKPSRFLTKPSSRMYEELHRGTDVWTIFNPANFPGAVNLGQGFMNWKPPSYVLEQMQREMVTRTELHHYSPARGRPRLLQALSDTYSRSFHKPQTGDSIAQGLVEYDAQGLPVQRPVSDVALDASSEIVVTAGANEAMFSVTTAFLEEGDEVILFEPFFDQYVCETSFNGGVPVYVQMVPPPPGKRVVSGNDWKFDWAKLEEKLSSPKAKALFLNTPHNPIGKVCTLEELQRLAQLCIKYDILVISDEVYDCLTYDGHEHTRIASISGMWERTVTIGSAGKSFSCTGWRVGWAIGPAHLITPTLAAHVRITFCVNSLATEGTAMAFEAASTNGFFEEQRNEYQARRKELTDVLDHLGLTYTMPHGSYFVLVDASNIRIPDDFDLPEQVRRKPRDYHVCWFVGKVCDVVAIPVTAFCSNEGIAMGERFIRFAFCKDGQMTEAGRRLQARSKADNAVGIRFENAPPVYDRFVYHAEARRPRRPHSREIKSRRPKRPAARSESERHDAGAHEAVRHERRRSRHSTATVSHTTERPRRRRSRRPKSSADLEGQSTFSPHTSATGKRTERSKRSIMIPSQSLADEPVFQDALPAPPYGTDDTKAISQRSVTTAPAYRLSFLGGLSAFRDPAKQNRKFDEKQRKRQLKEQALQARKEANDQRAAEKEKLARKRKVAALVAQQKRDAAKARRKQEKEDKKNEAQMARQAKASEAFMLAQQRERERELSELGRKQRRLMSITPFRPRNPTQSSTRLAPLQRHLLVKTLVMMQMQTEWQSLARRGMIGLYGYPFVFGTASPERHKWTAMWQKQRVDEPHRMHAPTEEPLILRHLFHVHMRPFPGLSSAPPSFWQNRVQRLIDEFVTHALSTSRERTQLVPTHILSLIATQYLGLFFARGIGVRGADELRGPGLGDPGTESWGVGKQWGAGTVKRGLARPYELTNDDVDLIDSLYDGDDLVAWQAAGRESNRVQSDFSAFKEKIIEQEDGLDEMVGYLSISNVNNLPQELQNTAEWLRMHVTLMVRWLLVDSPLADAIFETVRIIHSMFPYWAVRRALSVASVKQMVQLLLTIFLAQPVGSDSLLQRIVVYTFTRECSALETTVIEPIRRELSDVVLVNKLEKYVRERTSEDVAHMEEDADQTGNDILTTILLSNWDPLLDMTTQDHVLAMQKAYMASPFRANLDLAYPSSTPQAQSQPAMPPWETGTSASSMADAREFALLKLYLRSLLQKHDRQRMAKWFSSSLFVQFIKDLLQHVFYRGLQAASKSSDLSGRLQDFQKLIEDLIDVRRHTDNGVEHWMGLAHRHHEFIYFFIHEMAPVMGPVWSWCQETLDYMSLSTSDPQRPGDRRAQDIELNPDEMLEDARLTEEDTKEIVRELNDIARYSRWTKIRRELEFRRLFLKTQVNSSEMRMSKAMQQDMEDLDGLMSELLQKEKVPIDDGTCDDVRGTERSSMPWAYFDAVDPLGQSLMAEPELPFKCKVSRVAPRPPSLFYIRKLLPMFREVLIAEVPDWLDPELNGPPQPTPKNIKLSSTKLLRKTSK</sequence>
<feature type="compositionally biased region" description="Basic residues" evidence="6">
    <location>
        <begin position="537"/>
        <end position="546"/>
    </location>
</feature>
<evidence type="ECO:0000256" key="2">
    <source>
        <dbReference type="ARBA" id="ARBA00007441"/>
    </source>
</evidence>
<evidence type="ECO:0000256" key="1">
    <source>
        <dbReference type="ARBA" id="ARBA00001933"/>
    </source>
</evidence>
<keyword evidence="4" id="KW-0808">Transferase</keyword>
<dbReference type="FunFam" id="3.40.640.10:FF:000024">
    <property type="entry name" value="Kynurenine--oxoglutarate transaminase 3"/>
    <property type="match status" value="1"/>
</dbReference>
<reference evidence="10 11" key="1">
    <citation type="submission" date="2023-03" db="EMBL/GenBank/DDBJ databases">
        <title>Mating type loci evolution in Malassezia.</title>
        <authorList>
            <person name="Coelho M.A."/>
        </authorList>
    </citation>
    <scope>NUCLEOTIDE SEQUENCE [LARGE SCALE GENOMIC DNA]</scope>
    <source>
        <strain evidence="10 11">CBS 13387</strain>
    </source>
</reference>
<dbReference type="PANTHER" id="PTHR43807">
    <property type="entry name" value="FI04487P"/>
    <property type="match status" value="1"/>
</dbReference>
<dbReference type="Gene3D" id="3.90.1150.10">
    <property type="entry name" value="Aspartate Aminotransferase, domain 1"/>
    <property type="match status" value="1"/>
</dbReference>
<dbReference type="InterPro" id="IPR015421">
    <property type="entry name" value="PyrdxlP-dep_Trfase_major"/>
</dbReference>
<keyword evidence="5" id="KW-0663">Pyridoxal phosphate</keyword>
<dbReference type="InterPro" id="IPR024555">
    <property type="entry name" value="PX-associated"/>
</dbReference>
<dbReference type="InterPro" id="IPR004839">
    <property type="entry name" value="Aminotransferase_I/II_large"/>
</dbReference>
<dbReference type="GO" id="GO:0030170">
    <property type="term" value="F:pyridoxal phosphate binding"/>
    <property type="evidence" value="ECO:0007669"/>
    <property type="project" value="InterPro"/>
</dbReference>